<proteinExistence type="predicted"/>
<accession>K3XZV0</accession>
<dbReference type="InParanoid" id="K3XZV0"/>
<keyword evidence="3" id="KW-1185">Reference proteome</keyword>
<protein>
    <submittedName>
        <fullName evidence="2">Uncharacterized protein</fullName>
    </submittedName>
</protein>
<dbReference type="EMBL" id="AGNK02002587">
    <property type="status" value="NOT_ANNOTATED_CDS"/>
    <property type="molecule type" value="Genomic_DNA"/>
</dbReference>
<sequence>MEDLKLDELFYSTRESGGMIFLLTDRWARRVGGTTSKQAGPAPSFGGQSDRRAVSARPMWPDASAQARQCSPIPSLPPPLSGGPTFLWAHTSLILYERDKAQISLSTVKRPSLLSIQSPLVLPANSSLRFIFVSSNFFSCSP</sequence>
<evidence type="ECO:0000256" key="1">
    <source>
        <dbReference type="SAM" id="MobiDB-lite"/>
    </source>
</evidence>
<reference evidence="2" key="2">
    <citation type="submission" date="2018-08" db="UniProtKB">
        <authorList>
            <consortium name="EnsemblPlants"/>
        </authorList>
    </citation>
    <scope>IDENTIFICATION</scope>
    <source>
        <strain evidence="2">Yugu1</strain>
    </source>
</reference>
<feature type="region of interest" description="Disordered" evidence="1">
    <location>
        <begin position="33"/>
        <end position="77"/>
    </location>
</feature>
<name>K3XZV0_SETIT</name>
<evidence type="ECO:0000313" key="3">
    <source>
        <dbReference type="Proteomes" id="UP000004995"/>
    </source>
</evidence>
<organism evidence="2 3">
    <name type="scientific">Setaria italica</name>
    <name type="common">Foxtail millet</name>
    <name type="synonym">Panicum italicum</name>
    <dbReference type="NCBI Taxonomy" id="4555"/>
    <lineage>
        <taxon>Eukaryota</taxon>
        <taxon>Viridiplantae</taxon>
        <taxon>Streptophyta</taxon>
        <taxon>Embryophyta</taxon>
        <taxon>Tracheophyta</taxon>
        <taxon>Spermatophyta</taxon>
        <taxon>Magnoliopsida</taxon>
        <taxon>Liliopsida</taxon>
        <taxon>Poales</taxon>
        <taxon>Poaceae</taxon>
        <taxon>PACMAD clade</taxon>
        <taxon>Panicoideae</taxon>
        <taxon>Panicodae</taxon>
        <taxon>Paniceae</taxon>
        <taxon>Cenchrinae</taxon>
        <taxon>Setaria</taxon>
    </lineage>
</organism>
<evidence type="ECO:0000313" key="2">
    <source>
        <dbReference type="EnsemblPlants" id="KQL11235"/>
    </source>
</evidence>
<dbReference type="Proteomes" id="UP000004995">
    <property type="component" value="Unassembled WGS sequence"/>
</dbReference>
<dbReference type="Gramene" id="KQL11235">
    <property type="protein sequence ID" value="KQL11235"/>
    <property type="gene ID" value="SETIT_007461mg"/>
</dbReference>
<dbReference type="AlphaFoldDB" id="K3XZV0"/>
<reference evidence="3" key="1">
    <citation type="journal article" date="2012" name="Nat. Biotechnol.">
        <title>Reference genome sequence of the model plant Setaria.</title>
        <authorList>
            <person name="Bennetzen J.L."/>
            <person name="Schmutz J."/>
            <person name="Wang H."/>
            <person name="Percifield R."/>
            <person name="Hawkins J."/>
            <person name="Pontaroli A.C."/>
            <person name="Estep M."/>
            <person name="Feng L."/>
            <person name="Vaughn J.N."/>
            <person name="Grimwood J."/>
            <person name="Jenkins J."/>
            <person name="Barry K."/>
            <person name="Lindquist E."/>
            <person name="Hellsten U."/>
            <person name="Deshpande S."/>
            <person name="Wang X."/>
            <person name="Wu X."/>
            <person name="Mitros T."/>
            <person name="Triplett J."/>
            <person name="Yang X."/>
            <person name="Ye C.Y."/>
            <person name="Mauro-Herrera M."/>
            <person name="Wang L."/>
            <person name="Li P."/>
            <person name="Sharma M."/>
            <person name="Sharma R."/>
            <person name="Ronald P.C."/>
            <person name="Panaud O."/>
            <person name="Kellogg E.A."/>
            <person name="Brutnell T.P."/>
            <person name="Doust A.N."/>
            <person name="Tuskan G.A."/>
            <person name="Rokhsar D."/>
            <person name="Devos K.M."/>
        </authorList>
    </citation>
    <scope>NUCLEOTIDE SEQUENCE [LARGE SCALE GENOMIC DNA]</scope>
    <source>
        <strain evidence="3">cv. Yugu1</strain>
    </source>
</reference>
<dbReference type="EnsemblPlants" id="KQL11235">
    <property type="protein sequence ID" value="KQL11235"/>
    <property type="gene ID" value="SETIT_007461mg"/>
</dbReference>
<dbReference type="HOGENOM" id="CLU_1819206_0_0_1"/>